<name>A0A9P7CXB9_9AGAM</name>
<organism evidence="1 2">
    <name type="scientific">Suillus placidus</name>
    <dbReference type="NCBI Taxonomy" id="48579"/>
    <lineage>
        <taxon>Eukaryota</taxon>
        <taxon>Fungi</taxon>
        <taxon>Dikarya</taxon>
        <taxon>Basidiomycota</taxon>
        <taxon>Agaricomycotina</taxon>
        <taxon>Agaricomycetes</taxon>
        <taxon>Agaricomycetidae</taxon>
        <taxon>Boletales</taxon>
        <taxon>Suillineae</taxon>
        <taxon>Suillaceae</taxon>
        <taxon>Suillus</taxon>
    </lineage>
</organism>
<proteinExistence type="predicted"/>
<comment type="caution">
    <text evidence="1">The sequence shown here is derived from an EMBL/GenBank/DDBJ whole genome shotgun (WGS) entry which is preliminary data.</text>
</comment>
<dbReference type="OrthoDB" id="3256058at2759"/>
<protein>
    <submittedName>
        <fullName evidence="1">Uncharacterized protein</fullName>
    </submittedName>
</protein>
<reference evidence="1" key="1">
    <citation type="journal article" date="2020" name="New Phytol.">
        <title>Comparative genomics reveals dynamic genome evolution in host specialist ectomycorrhizal fungi.</title>
        <authorList>
            <person name="Lofgren L.A."/>
            <person name="Nguyen N.H."/>
            <person name="Vilgalys R."/>
            <person name="Ruytinx J."/>
            <person name="Liao H.L."/>
            <person name="Branco S."/>
            <person name="Kuo A."/>
            <person name="LaButti K."/>
            <person name="Lipzen A."/>
            <person name="Andreopoulos W."/>
            <person name="Pangilinan J."/>
            <person name="Riley R."/>
            <person name="Hundley H."/>
            <person name="Na H."/>
            <person name="Barry K."/>
            <person name="Grigoriev I.V."/>
            <person name="Stajich J.E."/>
            <person name="Kennedy P.G."/>
        </authorList>
    </citation>
    <scope>NUCLEOTIDE SEQUENCE</scope>
    <source>
        <strain evidence="1">DOB743</strain>
    </source>
</reference>
<dbReference type="Proteomes" id="UP000714275">
    <property type="component" value="Unassembled WGS sequence"/>
</dbReference>
<gene>
    <name evidence="1" type="ORF">EV702DRAFT_1050212</name>
</gene>
<accession>A0A9P7CXB9</accession>
<keyword evidence="2" id="KW-1185">Reference proteome</keyword>
<evidence type="ECO:0000313" key="2">
    <source>
        <dbReference type="Proteomes" id="UP000714275"/>
    </source>
</evidence>
<evidence type="ECO:0000313" key="1">
    <source>
        <dbReference type="EMBL" id="KAG1767879.1"/>
    </source>
</evidence>
<sequence length="266" mass="29825">MDYALCEASQHNMEGITRAITFYDINCQYNKHLRVQLARNGIAESGKAFDRLDEAAPAHSKTEWLARERIAQSSRLNDPAAMDEYEINIKKAPSKKEIELRLLEESNARNAAPSRRSVAMWISTGLAIEEAQIALLIEIDGFTQSALTHLGEGFDADDEPDDLNMDILDDLDDDPADFTETSDTWTNSLELTVIPLPSNLGVDRCRRCMGEDLIPLEMLLHEGQANDALHRAHSVTLAVLYRQLMLKICCSTQASGRRPTEMHVRV</sequence>
<dbReference type="EMBL" id="JABBWD010000083">
    <property type="protein sequence ID" value="KAG1767879.1"/>
    <property type="molecule type" value="Genomic_DNA"/>
</dbReference>
<dbReference type="AlphaFoldDB" id="A0A9P7CXB9"/>